<evidence type="ECO:0000313" key="1">
    <source>
        <dbReference type="EMBL" id="KAJ0097661.1"/>
    </source>
</evidence>
<proteinExistence type="predicted"/>
<dbReference type="Proteomes" id="UP001164250">
    <property type="component" value="Chromosome 5"/>
</dbReference>
<name>A0ACC1BFC3_9ROSI</name>
<comment type="caution">
    <text evidence="1">The sequence shown here is derived from an EMBL/GenBank/DDBJ whole genome shotgun (WGS) entry which is preliminary data.</text>
</comment>
<evidence type="ECO:0000313" key="2">
    <source>
        <dbReference type="Proteomes" id="UP001164250"/>
    </source>
</evidence>
<organism evidence="1 2">
    <name type="scientific">Pistacia atlantica</name>
    <dbReference type="NCBI Taxonomy" id="434234"/>
    <lineage>
        <taxon>Eukaryota</taxon>
        <taxon>Viridiplantae</taxon>
        <taxon>Streptophyta</taxon>
        <taxon>Embryophyta</taxon>
        <taxon>Tracheophyta</taxon>
        <taxon>Spermatophyta</taxon>
        <taxon>Magnoliopsida</taxon>
        <taxon>eudicotyledons</taxon>
        <taxon>Gunneridae</taxon>
        <taxon>Pentapetalae</taxon>
        <taxon>rosids</taxon>
        <taxon>malvids</taxon>
        <taxon>Sapindales</taxon>
        <taxon>Anacardiaceae</taxon>
        <taxon>Pistacia</taxon>
    </lineage>
</organism>
<protein>
    <submittedName>
        <fullName evidence="1">Uncharacterized protein</fullName>
    </submittedName>
</protein>
<gene>
    <name evidence="1" type="ORF">Patl1_28819</name>
</gene>
<sequence>MKQYKMVMNGGVCGSGSRVHIDVCEGIQVEKLKESAESDAVFLRKLNTTMEAQEKADKLSPSSNFISPSEPFHQGPYNDRFARRQRYLRSYKFTKDEKDTTIGKTMKRLKLKKLKVKVKVKNNNKTKEGAGAGARSVMKGGVKFLLSCITRVYSRKS</sequence>
<accession>A0ACC1BFC3</accession>
<reference evidence="2" key="1">
    <citation type="journal article" date="2023" name="G3 (Bethesda)">
        <title>Genome assembly and association tests identify interacting loci associated with vigor, precocity, and sex in interspecific pistachio rootstocks.</title>
        <authorList>
            <person name="Palmer W."/>
            <person name="Jacygrad E."/>
            <person name="Sagayaradj S."/>
            <person name="Cavanaugh K."/>
            <person name="Han R."/>
            <person name="Bertier L."/>
            <person name="Beede B."/>
            <person name="Kafkas S."/>
            <person name="Golino D."/>
            <person name="Preece J."/>
            <person name="Michelmore R."/>
        </authorList>
    </citation>
    <scope>NUCLEOTIDE SEQUENCE [LARGE SCALE GENOMIC DNA]</scope>
</reference>
<dbReference type="EMBL" id="CM047901">
    <property type="protein sequence ID" value="KAJ0097661.1"/>
    <property type="molecule type" value="Genomic_DNA"/>
</dbReference>
<keyword evidence="2" id="KW-1185">Reference proteome</keyword>